<keyword evidence="2" id="KW-1185">Reference proteome</keyword>
<sequence>MRVNTRNEVNATLFCVINGNELSLQARLDVYNGIVVPSLIYRRGRWARQKKNGSRINEVEMRPLRSMCGVSSKDRFRNRDVREQCGWKEDVVTRVEKDFHINKTLNRIECDSGNSTQRLGGNATSA</sequence>
<evidence type="ECO:0000313" key="2">
    <source>
        <dbReference type="Proteomes" id="UP000299102"/>
    </source>
</evidence>
<evidence type="ECO:0000313" key="1">
    <source>
        <dbReference type="EMBL" id="GBP34096.1"/>
    </source>
</evidence>
<name>A0A4C1V6Q0_EUMVA</name>
<dbReference type="Proteomes" id="UP000299102">
    <property type="component" value="Unassembled WGS sequence"/>
</dbReference>
<dbReference type="OrthoDB" id="425681at2759"/>
<comment type="caution">
    <text evidence="1">The sequence shown here is derived from an EMBL/GenBank/DDBJ whole genome shotgun (WGS) entry which is preliminary data.</text>
</comment>
<accession>A0A4C1V6Q0</accession>
<dbReference type="EMBL" id="BGZK01000284">
    <property type="protein sequence ID" value="GBP34096.1"/>
    <property type="molecule type" value="Genomic_DNA"/>
</dbReference>
<dbReference type="AlphaFoldDB" id="A0A4C1V6Q0"/>
<protein>
    <submittedName>
        <fullName evidence="1">Uncharacterized protein</fullName>
    </submittedName>
</protein>
<reference evidence="1 2" key="1">
    <citation type="journal article" date="2019" name="Commun. Biol.">
        <title>The bagworm genome reveals a unique fibroin gene that provides high tensile strength.</title>
        <authorList>
            <person name="Kono N."/>
            <person name="Nakamura H."/>
            <person name="Ohtoshi R."/>
            <person name="Tomita M."/>
            <person name="Numata K."/>
            <person name="Arakawa K."/>
        </authorList>
    </citation>
    <scope>NUCLEOTIDE SEQUENCE [LARGE SCALE GENOMIC DNA]</scope>
</reference>
<gene>
    <name evidence="1" type="ORF">EVAR_28229_1</name>
</gene>
<proteinExistence type="predicted"/>
<organism evidence="1 2">
    <name type="scientific">Eumeta variegata</name>
    <name type="common">Bagworm moth</name>
    <name type="synonym">Eumeta japonica</name>
    <dbReference type="NCBI Taxonomy" id="151549"/>
    <lineage>
        <taxon>Eukaryota</taxon>
        <taxon>Metazoa</taxon>
        <taxon>Ecdysozoa</taxon>
        <taxon>Arthropoda</taxon>
        <taxon>Hexapoda</taxon>
        <taxon>Insecta</taxon>
        <taxon>Pterygota</taxon>
        <taxon>Neoptera</taxon>
        <taxon>Endopterygota</taxon>
        <taxon>Lepidoptera</taxon>
        <taxon>Glossata</taxon>
        <taxon>Ditrysia</taxon>
        <taxon>Tineoidea</taxon>
        <taxon>Psychidae</taxon>
        <taxon>Oiketicinae</taxon>
        <taxon>Eumeta</taxon>
    </lineage>
</organism>